<reference evidence="6" key="1">
    <citation type="submission" date="2021-01" db="EMBL/GenBank/DDBJ databases">
        <authorList>
            <person name="Corre E."/>
            <person name="Pelletier E."/>
            <person name="Niang G."/>
            <person name="Scheremetjew M."/>
            <person name="Finn R."/>
            <person name="Kale V."/>
            <person name="Holt S."/>
            <person name="Cochrane G."/>
            <person name="Meng A."/>
            <person name="Brown T."/>
            <person name="Cohen L."/>
        </authorList>
    </citation>
    <scope>NUCLEOTIDE SEQUENCE</scope>
    <source>
        <strain evidence="6">CCMP3105</strain>
    </source>
</reference>
<dbReference type="Pfam" id="PF00397">
    <property type="entry name" value="WW"/>
    <property type="match status" value="1"/>
</dbReference>
<dbReference type="Gene3D" id="2.20.70.10">
    <property type="match status" value="1"/>
</dbReference>
<dbReference type="Gene3D" id="3.30.70.330">
    <property type="match status" value="2"/>
</dbReference>
<feature type="domain" description="RRM" evidence="5">
    <location>
        <begin position="220"/>
        <end position="301"/>
    </location>
</feature>
<evidence type="ECO:0000256" key="3">
    <source>
        <dbReference type="SAM" id="MobiDB-lite"/>
    </source>
</evidence>
<dbReference type="PANTHER" id="PTHR48025:SF1">
    <property type="entry name" value="RRM DOMAIN-CONTAINING PROTEIN"/>
    <property type="match status" value="1"/>
</dbReference>
<dbReference type="Pfam" id="PF00076">
    <property type="entry name" value="RRM_1"/>
    <property type="match status" value="2"/>
</dbReference>
<dbReference type="InterPro" id="IPR000504">
    <property type="entry name" value="RRM_dom"/>
</dbReference>
<feature type="compositionally biased region" description="Basic and acidic residues" evidence="3">
    <location>
        <begin position="137"/>
        <end position="147"/>
    </location>
</feature>
<dbReference type="AlphaFoldDB" id="A0A7S4SN77"/>
<dbReference type="PANTHER" id="PTHR48025">
    <property type="entry name" value="OS02G0815200 PROTEIN"/>
    <property type="match status" value="1"/>
</dbReference>
<dbReference type="PROSITE" id="PS01159">
    <property type="entry name" value="WW_DOMAIN_1"/>
    <property type="match status" value="1"/>
</dbReference>
<keyword evidence="1 2" id="KW-0694">RNA-binding</keyword>
<dbReference type="InterPro" id="IPR050502">
    <property type="entry name" value="Euk_RNA-bind_prot"/>
</dbReference>
<dbReference type="InterPro" id="IPR012677">
    <property type="entry name" value="Nucleotide-bd_a/b_plait_sf"/>
</dbReference>
<dbReference type="SMART" id="SM00456">
    <property type="entry name" value="WW"/>
    <property type="match status" value="1"/>
</dbReference>
<gene>
    <name evidence="6" type="ORF">AMON00008_LOCUS52469</name>
</gene>
<proteinExistence type="predicted"/>
<dbReference type="SMART" id="SM00360">
    <property type="entry name" value="RRM"/>
    <property type="match status" value="2"/>
</dbReference>
<dbReference type="InterPro" id="IPR035979">
    <property type="entry name" value="RBD_domain_sf"/>
</dbReference>
<feature type="compositionally biased region" description="Basic and acidic residues" evidence="3">
    <location>
        <begin position="157"/>
        <end position="166"/>
    </location>
</feature>
<feature type="compositionally biased region" description="Basic and acidic residues" evidence="3">
    <location>
        <begin position="359"/>
        <end position="370"/>
    </location>
</feature>
<dbReference type="InterPro" id="IPR036020">
    <property type="entry name" value="WW_dom_sf"/>
</dbReference>
<dbReference type="CDD" id="cd00201">
    <property type="entry name" value="WW"/>
    <property type="match status" value="1"/>
</dbReference>
<dbReference type="GO" id="GO:0003729">
    <property type="term" value="F:mRNA binding"/>
    <property type="evidence" value="ECO:0007669"/>
    <property type="project" value="TreeGrafter"/>
</dbReference>
<feature type="domain" description="RRM" evidence="5">
    <location>
        <begin position="467"/>
        <end position="544"/>
    </location>
</feature>
<dbReference type="PROSITE" id="PS50102">
    <property type="entry name" value="RRM"/>
    <property type="match status" value="2"/>
</dbReference>
<evidence type="ECO:0000256" key="2">
    <source>
        <dbReference type="PROSITE-ProRule" id="PRU00176"/>
    </source>
</evidence>
<dbReference type="EMBL" id="HBNR01073926">
    <property type="protein sequence ID" value="CAE4650150.1"/>
    <property type="molecule type" value="Transcribed_RNA"/>
</dbReference>
<feature type="region of interest" description="Disordered" evidence="3">
    <location>
        <begin position="1"/>
        <end position="90"/>
    </location>
</feature>
<dbReference type="SUPFAM" id="SSF54928">
    <property type="entry name" value="RNA-binding domain, RBD"/>
    <property type="match status" value="2"/>
</dbReference>
<feature type="region of interest" description="Disordered" evidence="3">
    <location>
        <begin position="307"/>
        <end position="419"/>
    </location>
</feature>
<organism evidence="6">
    <name type="scientific">Alexandrium monilatum</name>
    <dbReference type="NCBI Taxonomy" id="311494"/>
    <lineage>
        <taxon>Eukaryota</taxon>
        <taxon>Sar</taxon>
        <taxon>Alveolata</taxon>
        <taxon>Dinophyceae</taxon>
        <taxon>Gonyaulacales</taxon>
        <taxon>Pyrocystaceae</taxon>
        <taxon>Alexandrium</taxon>
    </lineage>
</organism>
<name>A0A7S4SN77_9DINO</name>
<feature type="domain" description="WW" evidence="4">
    <location>
        <begin position="416"/>
        <end position="449"/>
    </location>
</feature>
<sequence length="562" mass="59014">MADAVAASGEQAAHAQVPLPKPEPAPATTPDSGVAAAGAPATDGTVPPPPAAMPAPPARPVGSAPAGLGATKPALLPGAQGSDRNGEGSLFTGLDFLAALSSQEEAARKKAAEVAKVAKPAAPVSGYARASVLGRSLEQRERREDRPPPGPSAAAKDAQDGEDKGAESGPMADLDALLGFRLPGKKVTLKNAFELPDAGERKVPQATTTGTPKEAVACSSKLYIGHVPRGTPESAIRMECAKHGAVSSMFYCEDTGDSAKGGWACVTFATPEMADIAVRRMRQQVTLFGSLEPLEIRFASNADEAMPTSILRREEPRAVAPAAAEDAGSDDALDRDRRRKRRSSRSRRRRSRSRARRRRGDDRDSGHEGHALSSPGVIPNVVSKRRGLGGFDSATTGGPKPSAASGDAVEERPRQVAARGSWAQFVTPTGSSYYHNITTGETTWEKPADFDTPPSRRVGDGGPGTETSLFIFHLPPSWDEEMIMQHFRPFGSALRATVQRGSNGLSRGFGFVTFAKQEDAVVAVEGMNGFQADGKRLKVSLKNIPGLQSGHGKQVAVADMPT</sequence>
<protein>
    <submittedName>
        <fullName evidence="6">Uncharacterized protein</fullName>
    </submittedName>
</protein>
<evidence type="ECO:0000259" key="5">
    <source>
        <dbReference type="PROSITE" id="PS50102"/>
    </source>
</evidence>
<accession>A0A7S4SN77</accession>
<dbReference type="InterPro" id="IPR001202">
    <property type="entry name" value="WW_dom"/>
</dbReference>
<dbReference type="SUPFAM" id="SSF51045">
    <property type="entry name" value="WW domain"/>
    <property type="match status" value="1"/>
</dbReference>
<feature type="compositionally biased region" description="Pro residues" evidence="3">
    <location>
        <begin position="46"/>
        <end position="59"/>
    </location>
</feature>
<evidence type="ECO:0000259" key="4">
    <source>
        <dbReference type="PROSITE" id="PS50020"/>
    </source>
</evidence>
<dbReference type="PROSITE" id="PS50020">
    <property type="entry name" value="WW_DOMAIN_2"/>
    <property type="match status" value="1"/>
</dbReference>
<evidence type="ECO:0000256" key="1">
    <source>
        <dbReference type="ARBA" id="ARBA00022884"/>
    </source>
</evidence>
<evidence type="ECO:0000313" key="6">
    <source>
        <dbReference type="EMBL" id="CAE4650150.1"/>
    </source>
</evidence>
<feature type="region of interest" description="Disordered" evidence="3">
    <location>
        <begin position="133"/>
        <end position="170"/>
    </location>
</feature>
<feature type="compositionally biased region" description="Basic residues" evidence="3">
    <location>
        <begin position="337"/>
        <end position="358"/>
    </location>
</feature>